<feature type="transmembrane region" description="Helical" evidence="1">
    <location>
        <begin position="32"/>
        <end position="56"/>
    </location>
</feature>
<feature type="transmembrane region" description="Helical" evidence="1">
    <location>
        <begin position="7"/>
        <end position="26"/>
    </location>
</feature>
<name>A0A8J3EXC8_9BACI</name>
<dbReference type="AlphaFoldDB" id="A0A8J3EXC8"/>
<proteinExistence type="predicted"/>
<reference evidence="3" key="1">
    <citation type="journal article" date="2019" name="Int. J. Syst. Evol. Microbiol.">
        <title>The Global Catalogue of Microorganisms (GCM) 10K type strain sequencing project: providing services to taxonomists for standard genome sequencing and annotation.</title>
        <authorList>
            <consortium name="The Broad Institute Genomics Platform"/>
            <consortium name="The Broad Institute Genome Sequencing Center for Infectious Disease"/>
            <person name="Wu L."/>
            <person name="Ma J."/>
        </authorList>
    </citation>
    <scope>NUCLEOTIDE SEQUENCE [LARGE SCALE GENOMIC DNA]</scope>
    <source>
        <strain evidence="3">CGMCC 1.14993</strain>
    </source>
</reference>
<keyword evidence="1" id="KW-0472">Membrane</keyword>
<evidence type="ECO:0000256" key="1">
    <source>
        <dbReference type="SAM" id="Phobius"/>
    </source>
</evidence>
<evidence type="ECO:0000313" key="2">
    <source>
        <dbReference type="EMBL" id="GGI13027.1"/>
    </source>
</evidence>
<evidence type="ECO:0000313" key="3">
    <source>
        <dbReference type="Proteomes" id="UP000626244"/>
    </source>
</evidence>
<gene>
    <name evidence="2" type="ORF">GCM10007380_15860</name>
</gene>
<dbReference type="Proteomes" id="UP000626244">
    <property type="component" value="Unassembled WGS sequence"/>
</dbReference>
<sequence length="88" mass="10434">MIKYFIYQYLIFYTFILINYISEPYISSPFTYVDLITILILSPIYILFGAIDFKYYEFFKAIGKRRKTLLSIPACLSAIISVILIEFM</sequence>
<protein>
    <submittedName>
        <fullName evidence="2">Uncharacterized protein</fullName>
    </submittedName>
</protein>
<keyword evidence="1" id="KW-1133">Transmembrane helix</keyword>
<comment type="caution">
    <text evidence="2">The sequence shown here is derived from an EMBL/GenBank/DDBJ whole genome shotgun (WGS) entry which is preliminary data.</text>
</comment>
<organism evidence="2 3">
    <name type="scientific">Gottfriedia solisilvae</name>
    <dbReference type="NCBI Taxonomy" id="1516104"/>
    <lineage>
        <taxon>Bacteria</taxon>
        <taxon>Bacillati</taxon>
        <taxon>Bacillota</taxon>
        <taxon>Bacilli</taxon>
        <taxon>Bacillales</taxon>
        <taxon>Bacillaceae</taxon>
        <taxon>Gottfriedia</taxon>
    </lineage>
</organism>
<feature type="transmembrane region" description="Helical" evidence="1">
    <location>
        <begin position="68"/>
        <end position="87"/>
    </location>
</feature>
<dbReference type="EMBL" id="BMHB01000001">
    <property type="protein sequence ID" value="GGI13027.1"/>
    <property type="molecule type" value="Genomic_DNA"/>
</dbReference>
<keyword evidence="3" id="KW-1185">Reference proteome</keyword>
<keyword evidence="1" id="KW-0812">Transmembrane</keyword>
<accession>A0A8J3EXC8</accession>